<protein>
    <submittedName>
        <fullName evidence="6">MerR family transcriptional regulator</fullName>
    </submittedName>
</protein>
<dbReference type="Pfam" id="PF13411">
    <property type="entry name" value="MerR_1"/>
    <property type="match status" value="1"/>
</dbReference>
<evidence type="ECO:0000256" key="4">
    <source>
        <dbReference type="ARBA" id="ARBA00023163"/>
    </source>
</evidence>
<organism evidence="6 7">
    <name type="scientific">Steroidobacter gossypii</name>
    <dbReference type="NCBI Taxonomy" id="2805490"/>
    <lineage>
        <taxon>Bacteria</taxon>
        <taxon>Pseudomonadati</taxon>
        <taxon>Pseudomonadota</taxon>
        <taxon>Gammaproteobacteria</taxon>
        <taxon>Steroidobacterales</taxon>
        <taxon>Steroidobacteraceae</taxon>
        <taxon>Steroidobacter</taxon>
    </lineage>
</organism>
<evidence type="ECO:0000256" key="1">
    <source>
        <dbReference type="ARBA" id="ARBA00023015"/>
    </source>
</evidence>
<dbReference type="Gene3D" id="1.10.490.50">
    <property type="entry name" value="Antibiotic binding domain of TipA-like multidrug resistance regulators"/>
    <property type="match status" value="1"/>
</dbReference>
<dbReference type="Proteomes" id="UP000661077">
    <property type="component" value="Unassembled WGS sequence"/>
</dbReference>
<accession>A0ABS1WWE1</accession>
<dbReference type="InterPro" id="IPR047057">
    <property type="entry name" value="MerR_fam"/>
</dbReference>
<reference evidence="6 7" key="1">
    <citation type="journal article" date="2021" name="Int. J. Syst. Evol. Microbiol.">
        <title>Steroidobacter gossypii sp. nov., isolated from soil of cotton cropping field.</title>
        <authorList>
            <person name="Huang R."/>
            <person name="Yang S."/>
            <person name="Zhen C."/>
            <person name="Liu W."/>
        </authorList>
    </citation>
    <scope>NUCLEOTIDE SEQUENCE [LARGE SCALE GENOMIC DNA]</scope>
    <source>
        <strain evidence="6 7">S1-65</strain>
    </source>
</reference>
<evidence type="ECO:0000256" key="2">
    <source>
        <dbReference type="ARBA" id="ARBA00023125"/>
    </source>
</evidence>
<dbReference type="PRINTS" id="PR00040">
    <property type="entry name" value="HTHMERR"/>
</dbReference>
<keyword evidence="4" id="KW-0804">Transcription</keyword>
<dbReference type="PANTHER" id="PTHR30204">
    <property type="entry name" value="REDOX-CYCLING DRUG-SENSING TRANSCRIPTIONAL ACTIVATOR SOXR"/>
    <property type="match status" value="1"/>
</dbReference>
<evidence type="ECO:0000313" key="7">
    <source>
        <dbReference type="Proteomes" id="UP000661077"/>
    </source>
</evidence>
<gene>
    <name evidence="6" type="ORF">JM946_11005</name>
</gene>
<proteinExistence type="predicted"/>
<comment type="caution">
    <text evidence="6">The sequence shown here is derived from an EMBL/GenBank/DDBJ whole genome shotgun (WGS) entry which is preliminary data.</text>
</comment>
<dbReference type="PANTHER" id="PTHR30204:SF90">
    <property type="entry name" value="HTH-TYPE TRANSCRIPTIONAL ACTIVATOR MTA"/>
    <property type="match status" value="1"/>
</dbReference>
<evidence type="ECO:0000313" key="6">
    <source>
        <dbReference type="EMBL" id="MBM0105282.1"/>
    </source>
</evidence>
<dbReference type="RefSeq" id="WP_203167333.1">
    <property type="nucleotide sequence ID" value="NZ_JAEVLS010000002.1"/>
</dbReference>
<sequence>MQRYTVKQLAKLSGVSVRTLHHYDAIGLLKPARLGDNRYRYYEEPEVLRLQQILFHRELGFSLQEIAELLDRPDFDRLAALRAHRVRLERQAQRYAELVMTIDRTIADLNGKRTMQHDELFKGFSPEKQAGYEQWLIERYGGEMQAGVDASKRKLESLTDAEKARLLEELAEIEASLAEACRQQVPSDSTAIDVVINRHRSWVGVMWNRACPPDAYAGLADLYLSHPDFRARYEALAPGFTEYLAAAMKAHASRVRS</sequence>
<dbReference type="SMART" id="SM00422">
    <property type="entry name" value="HTH_MERR"/>
    <property type="match status" value="1"/>
</dbReference>
<dbReference type="InterPro" id="IPR000551">
    <property type="entry name" value="MerR-type_HTH_dom"/>
</dbReference>
<name>A0ABS1WWE1_9GAMM</name>
<dbReference type="SUPFAM" id="SSF46955">
    <property type="entry name" value="Putative DNA-binding domain"/>
    <property type="match status" value="1"/>
</dbReference>
<keyword evidence="1" id="KW-0805">Transcription regulation</keyword>
<dbReference type="InterPro" id="IPR036244">
    <property type="entry name" value="TipA-like_antibiotic-bd"/>
</dbReference>
<keyword evidence="7" id="KW-1185">Reference proteome</keyword>
<evidence type="ECO:0000256" key="3">
    <source>
        <dbReference type="ARBA" id="ARBA00023159"/>
    </source>
</evidence>
<dbReference type="PROSITE" id="PS50937">
    <property type="entry name" value="HTH_MERR_2"/>
    <property type="match status" value="1"/>
</dbReference>
<dbReference type="EMBL" id="JAEVLS010000002">
    <property type="protein sequence ID" value="MBM0105282.1"/>
    <property type="molecule type" value="Genomic_DNA"/>
</dbReference>
<keyword evidence="3" id="KW-0010">Activator</keyword>
<keyword evidence="2" id="KW-0238">DNA-binding</keyword>
<dbReference type="SUPFAM" id="SSF89082">
    <property type="entry name" value="Antibiotic binding domain of TipA-like multidrug resistance regulators"/>
    <property type="match status" value="1"/>
</dbReference>
<dbReference type="CDD" id="cd01106">
    <property type="entry name" value="HTH_TipAL-Mta"/>
    <property type="match status" value="1"/>
</dbReference>
<dbReference type="InterPro" id="IPR009061">
    <property type="entry name" value="DNA-bd_dom_put_sf"/>
</dbReference>
<evidence type="ECO:0000259" key="5">
    <source>
        <dbReference type="PROSITE" id="PS50937"/>
    </source>
</evidence>
<dbReference type="Gene3D" id="1.10.1660.10">
    <property type="match status" value="1"/>
</dbReference>
<dbReference type="Pfam" id="PF07739">
    <property type="entry name" value="TipAS"/>
    <property type="match status" value="1"/>
</dbReference>
<feature type="domain" description="HTH merR-type" evidence="5">
    <location>
        <begin position="3"/>
        <end position="72"/>
    </location>
</feature>
<dbReference type="InterPro" id="IPR012925">
    <property type="entry name" value="TipAS_dom"/>
</dbReference>